<keyword evidence="1" id="KW-0597">Phosphoprotein</keyword>
<reference evidence="3 4" key="1">
    <citation type="journal article" date="2023" name="Microbiol. Resour. Announc.">
        <title>Complete Genome Sequence of Mycobacterium wuenschmanii, a novel Nontuberculous Mycobacterium Isolated from a captive population of Amazon Milk Frogs.</title>
        <authorList>
            <person name="Hicks J."/>
            <person name="Zeineldin M."/>
            <person name="Ward H."/>
            <person name="Wuenschmann A."/>
            <person name="Camp P."/>
            <person name="Farrell D."/>
            <person name="Lehman K."/>
            <person name="Thacker T."/>
            <person name="Cuthbert E."/>
        </authorList>
    </citation>
    <scope>NUCLEOTIDE SEQUENCE [LARGE SCALE GENOMIC DNA]</scope>
    <source>
        <strain evidence="3 4">Wuenschmanii</strain>
    </source>
</reference>
<dbReference type="Gene3D" id="1.10.260.40">
    <property type="entry name" value="lambda repressor-like DNA-binding domains"/>
    <property type="match status" value="1"/>
</dbReference>
<dbReference type="InterPro" id="IPR008984">
    <property type="entry name" value="SMAD_FHA_dom_sf"/>
</dbReference>
<dbReference type="PROSITE" id="PS50006">
    <property type="entry name" value="FHA_DOMAIN"/>
    <property type="match status" value="1"/>
</dbReference>
<dbReference type="RefSeq" id="WP_285186690.1">
    <property type="nucleotide sequence ID" value="NZ_CP126981.1"/>
</dbReference>
<gene>
    <name evidence="3" type="ORF">PT015_19835</name>
</gene>
<dbReference type="SMART" id="SM00240">
    <property type="entry name" value="FHA"/>
    <property type="match status" value="1"/>
</dbReference>
<dbReference type="Proteomes" id="UP001236585">
    <property type="component" value="Chromosome"/>
</dbReference>
<proteinExistence type="predicted"/>
<dbReference type="EMBL" id="CP126981">
    <property type="protein sequence ID" value="WIM87095.1"/>
    <property type="molecule type" value="Genomic_DNA"/>
</dbReference>
<evidence type="ECO:0000313" key="3">
    <source>
        <dbReference type="EMBL" id="WIM87095.1"/>
    </source>
</evidence>
<name>A0ABY8VTZ2_9MYCO</name>
<dbReference type="SUPFAM" id="SSF47413">
    <property type="entry name" value="lambda repressor-like DNA-binding domains"/>
    <property type="match status" value="1"/>
</dbReference>
<dbReference type="InterPro" id="IPR000253">
    <property type="entry name" value="FHA_dom"/>
</dbReference>
<sequence length="358" mass="37727">MASAGGLVVRIGSQAHTLTAANGVAVIGRDPSATVRVNDDRISRSHVRLEPRHDGWQVVDTSTNGVFVDGVRRNSVLVTAPTTVHLGDADGIPVTLLPGESRAAVAPVESDDCDDNWDELAETDPDVARAGRAVAARRRELDITQRSLARDKVINAGTLIAFEKGRSWPRRGTLTKLEEVLNWPAGTITRIRNGAPAAQGVQSGEVTEVLAETVQAPLMAEAVELAMHSIGAAVNALPGPTEPDFTQRATPILADLRKLETVAANAARNARGTPSVVLALSAVRRRYNELMLRAAKSPSATLGQRLYGARHRAELSIDEAANAAGVAADAVLDAESERSVPPDVAAALDTLIAQLAMS</sequence>
<dbReference type="InterPro" id="IPR001387">
    <property type="entry name" value="Cro/C1-type_HTH"/>
</dbReference>
<dbReference type="CDD" id="cd00093">
    <property type="entry name" value="HTH_XRE"/>
    <property type="match status" value="1"/>
</dbReference>
<dbReference type="Pfam" id="PF01381">
    <property type="entry name" value="HTH_3"/>
    <property type="match status" value="1"/>
</dbReference>
<protein>
    <submittedName>
        <fullName evidence="3">FHA domain-containing protein</fullName>
    </submittedName>
</protein>
<evidence type="ECO:0000256" key="1">
    <source>
        <dbReference type="ARBA" id="ARBA00022553"/>
    </source>
</evidence>
<evidence type="ECO:0000313" key="4">
    <source>
        <dbReference type="Proteomes" id="UP001236585"/>
    </source>
</evidence>
<organism evidence="3 4">
    <name type="scientific">Candidatus Mycobacterium wuenschmannii</name>
    <dbReference type="NCBI Taxonomy" id="3027808"/>
    <lineage>
        <taxon>Bacteria</taxon>
        <taxon>Bacillati</taxon>
        <taxon>Actinomycetota</taxon>
        <taxon>Actinomycetes</taxon>
        <taxon>Mycobacteriales</taxon>
        <taxon>Mycobacteriaceae</taxon>
        <taxon>Mycobacterium</taxon>
    </lineage>
</organism>
<dbReference type="SMART" id="SM00530">
    <property type="entry name" value="HTH_XRE"/>
    <property type="match status" value="2"/>
</dbReference>
<evidence type="ECO:0000259" key="2">
    <source>
        <dbReference type="PROSITE" id="PS50006"/>
    </source>
</evidence>
<dbReference type="Gene3D" id="2.60.200.20">
    <property type="match status" value="1"/>
</dbReference>
<feature type="domain" description="FHA" evidence="2">
    <location>
        <begin position="25"/>
        <end position="73"/>
    </location>
</feature>
<keyword evidence="4" id="KW-1185">Reference proteome</keyword>
<accession>A0ABY8VTZ2</accession>
<dbReference type="SUPFAM" id="SSF49879">
    <property type="entry name" value="SMAD/FHA domain"/>
    <property type="match status" value="1"/>
</dbReference>
<dbReference type="InterPro" id="IPR010982">
    <property type="entry name" value="Lambda_DNA-bd_dom_sf"/>
</dbReference>
<dbReference type="Pfam" id="PF00498">
    <property type="entry name" value="FHA"/>
    <property type="match status" value="1"/>
</dbReference>